<feature type="non-terminal residue" evidence="1">
    <location>
        <position position="1"/>
    </location>
</feature>
<dbReference type="EMBL" id="JBIAFP010000006">
    <property type="protein sequence ID" value="MFE9225593.1"/>
    <property type="molecule type" value="Genomic_DNA"/>
</dbReference>
<gene>
    <name evidence="1" type="ORF">ACFYM3_13345</name>
</gene>
<dbReference type="RefSeq" id="WP_388386951.1">
    <property type="nucleotide sequence ID" value="NZ_JBIAFP010000006.1"/>
</dbReference>
<organism evidence="1 2">
    <name type="scientific">Streptomyces massasporeus</name>
    <dbReference type="NCBI Taxonomy" id="67324"/>
    <lineage>
        <taxon>Bacteria</taxon>
        <taxon>Bacillati</taxon>
        <taxon>Actinomycetota</taxon>
        <taxon>Actinomycetes</taxon>
        <taxon>Kitasatosporales</taxon>
        <taxon>Streptomycetaceae</taxon>
        <taxon>Streptomyces</taxon>
    </lineage>
</organism>
<name>A0ABW6LAV2_9ACTN</name>
<evidence type="ECO:0000313" key="2">
    <source>
        <dbReference type="Proteomes" id="UP001601288"/>
    </source>
</evidence>
<keyword evidence="2" id="KW-1185">Reference proteome</keyword>
<evidence type="ECO:0000313" key="1">
    <source>
        <dbReference type="EMBL" id="MFE9225593.1"/>
    </source>
</evidence>
<comment type="caution">
    <text evidence="1">The sequence shown here is derived from an EMBL/GenBank/DDBJ whole genome shotgun (WGS) entry which is preliminary data.</text>
</comment>
<dbReference type="Proteomes" id="UP001601288">
    <property type="component" value="Unassembled WGS sequence"/>
</dbReference>
<sequence length="112" mass="12141">MTRTRAEQSGGIGPTVHSVLAVFFFKGTSTIGYPMDGVSTYLALTFGTLLSSQGTVASFVLTLSGFPPGFPSVLRFRLYQIFPIRFPRCFPGSRFRVSLSGGSDFIRSFGPD</sequence>
<reference evidence="1 2" key="1">
    <citation type="submission" date="2024-10" db="EMBL/GenBank/DDBJ databases">
        <title>The Natural Products Discovery Center: Release of the First 8490 Sequenced Strains for Exploring Actinobacteria Biosynthetic Diversity.</title>
        <authorList>
            <person name="Kalkreuter E."/>
            <person name="Kautsar S.A."/>
            <person name="Yang D."/>
            <person name="Bader C.D."/>
            <person name="Teijaro C.N."/>
            <person name="Fluegel L."/>
            <person name="Davis C.M."/>
            <person name="Simpson J.R."/>
            <person name="Lauterbach L."/>
            <person name="Steele A.D."/>
            <person name="Gui C."/>
            <person name="Meng S."/>
            <person name="Li G."/>
            <person name="Viehrig K."/>
            <person name="Ye F."/>
            <person name="Su P."/>
            <person name="Kiefer A.F."/>
            <person name="Nichols A."/>
            <person name="Cepeda A.J."/>
            <person name="Yan W."/>
            <person name="Fan B."/>
            <person name="Jiang Y."/>
            <person name="Adhikari A."/>
            <person name="Zheng C.-J."/>
            <person name="Schuster L."/>
            <person name="Cowan T.M."/>
            <person name="Smanski M.J."/>
            <person name="Chevrette M.G."/>
            <person name="De Carvalho L.P.S."/>
            <person name="Shen B."/>
        </authorList>
    </citation>
    <scope>NUCLEOTIDE SEQUENCE [LARGE SCALE GENOMIC DNA]</scope>
    <source>
        <strain evidence="1 2">NPDC007066</strain>
    </source>
</reference>
<accession>A0ABW6LAV2</accession>
<proteinExistence type="predicted"/>
<protein>
    <submittedName>
        <fullName evidence="1">Uncharacterized protein</fullName>
    </submittedName>
</protein>